<accession>C7YKT0</accession>
<evidence type="ECO:0000256" key="1">
    <source>
        <dbReference type="ARBA" id="ARBA00004123"/>
    </source>
</evidence>
<organism evidence="3 4">
    <name type="scientific">Fusarium vanettenii (strain ATCC MYA-4622 / CBS 123669 / FGSC 9596 / NRRL 45880 / 77-13-4)</name>
    <name type="common">Fusarium solani subsp. pisi</name>
    <dbReference type="NCBI Taxonomy" id="660122"/>
    <lineage>
        <taxon>Eukaryota</taxon>
        <taxon>Fungi</taxon>
        <taxon>Dikarya</taxon>
        <taxon>Ascomycota</taxon>
        <taxon>Pezizomycotina</taxon>
        <taxon>Sordariomycetes</taxon>
        <taxon>Hypocreomycetidae</taxon>
        <taxon>Hypocreales</taxon>
        <taxon>Nectriaceae</taxon>
        <taxon>Fusarium</taxon>
        <taxon>Fusarium solani species complex</taxon>
        <taxon>Fusarium vanettenii</taxon>
    </lineage>
</organism>
<keyword evidence="2" id="KW-0539">Nucleus</keyword>
<evidence type="ECO:0000313" key="3">
    <source>
        <dbReference type="EMBL" id="EEU46670.1"/>
    </source>
</evidence>
<sequence>MELIRVGCSTNTTEARSPRFGNQPAQPLLSCPSSILPTHCTSLPMSGSRTKTGCWTCRLRQCYGYDQKPEWMVGKESWEHVLNSDEARAIRNAAEKAYSRRRQKNTHAPPWSAGVIVQDVKELGQPVRVCHPLHSSAILDRTWSNCAQPLRDCDYSPNYQHVQTFLNVIFPLQWGFFGLCRQPDRRWLFDTIMASEPMYHASSGLCISFETGAKAGFTNGTCYVTPEVRKLRLLAVQGLQPCIAELQQQHPQNSSLLKAVHAVAIILLLSSLEIYGETEGTWEVHLNACGTVLDLVERQLVTSNNASAIGELLNNSTSSFETRALGLFVATFVWTDILAEATHGSSYTKPRKFDYLALLQNDAIDMRNIMGCRNSVMISIKEVSLLSISMQKNQQPEAAEKMQALALGIRQLIQEAACTFTSSHQGLEEDSCWVTLLHACAASVYLLTVASHESLGSDLEMQEAITKCLELLEALPPHLFIRVCWPFTVAGCMAGEHYHPRFRAVVRRVEESGNVLGFTWKGLIVMEECWRLRRRKPESAWCWRTTMEHMQARILLI</sequence>
<name>C7YKT0_FUSV7</name>
<evidence type="ECO:0000313" key="4">
    <source>
        <dbReference type="Proteomes" id="UP000005206"/>
    </source>
</evidence>
<dbReference type="KEGG" id="nhe:NECHADRAFT_77283"/>
<keyword evidence="4" id="KW-1185">Reference proteome</keyword>
<proteinExistence type="predicted"/>
<dbReference type="Proteomes" id="UP000005206">
    <property type="component" value="Chromosome 3"/>
</dbReference>
<dbReference type="AlphaFoldDB" id="C7YKT0"/>
<dbReference type="VEuPathDB" id="FungiDB:NECHADRAFT_77283"/>
<dbReference type="InParanoid" id="C7YKT0"/>
<dbReference type="OMA" id="YTCRIRK"/>
<gene>
    <name evidence="3" type="ORF">NECHADRAFT_77283</name>
</gene>
<dbReference type="eggNOG" id="ENOG502RAQB">
    <property type="taxonomic scope" value="Eukaryota"/>
</dbReference>
<dbReference type="OrthoDB" id="5213892at2759"/>
<comment type="subcellular location">
    <subcellularLocation>
        <location evidence="1">Nucleus</location>
    </subcellularLocation>
</comment>
<dbReference type="Pfam" id="PF11951">
    <property type="entry name" value="Fungal_trans_2"/>
    <property type="match status" value="1"/>
</dbReference>
<dbReference type="HOGENOM" id="CLU_019313_2_0_1"/>
<evidence type="ECO:0000256" key="2">
    <source>
        <dbReference type="ARBA" id="ARBA00023242"/>
    </source>
</evidence>
<protein>
    <recommendedName>
        <fullName evidence="5">Zn(2)-C6 fungal-type domain-containing protein</fullName>
    </recommendedName>
</protein>
<dbReference type="EMBL" id="GG698897">
    <property type="protein sequence ID" value="EEU46670.1"/>
    <property type="molecule type" value="Genomic_DNA"/>
</dbReference>
<dbReference type="RefSeq" id="XP_003052383.1">
    <property type="nucleotide sequence ID" value="XM_003052337.1"/>
</dbReference>
<dbReference type="PANTHER" id="PTHR37534">
    <property type="entry name" value="TRANSCRIPTIONAL ACTIVATOR PROTEIN UGA3"/>
    <property type="match status" value="1"/>
</dbReference>
<dbReference type="GeneID" id="9671378"/>
<dbReference type="InterPro" id="IPR021858">
    <property type="entry name" value="Fun_TF"/>
</dbReference>
<reference evidence="3 4" key="1">
    <citation type="journal article" date="2009" name="PLoS Genet.">
        <title>The genome of Nectria haematococca: contribution of supernumerary chromosomes to gene expansion.</title>
        <authorList>
            <person name="Coleman J.J."/>
            <person name="Rounsley S.D."/>
            <person name="Rodriguez-Carres M."/>
            <person name="Kuo A."/>
            <person name="Wasmann C.C."/>
            <person name="Grimwood J."/>
            <person name="Schmutz J."/>
            <person name="Taga M."/>
            <person name="White G.J."/>
            <person name="Zhou S."/>
            <person name="Schwartz D.C."/>
            <person name="Freitag M."/>
            <person name="Ma L.J."/>
            <person name="Danchin E.G."/>
            <person name="Henrissat B."/>
            <person name="Coutinho P.M."/>
            <person name="Nelson D.R."/>
            <person name="Straney D."/>
            <person name="Napoli C.A."/>
            <person name="Barker B.M."/>
            <person name="Gribskov M."/>
            <person name="Rep M."/>
            <person name="Kroken S."/>
            <person name="Molnar I."/>
            <person name="Rensing C."/>
            <person name="Kennell J.C."/>
            <person name="Zamora J."/>
            <person name="Farman M.L."/>
            <person name="Selker E.U."/>
            <person name="Salamov A."/>
            <person name="Shapiro H."/>
            <person name="Pangilinan J."/>
            <person name="Lindquist E."/>
            <person name="Lamers C."/>
            <person name="Grigoriev I.V."/>
            <person name="Geiser D.M."/>
            <person name="Covert S.F."/>
            <person name="Temporini E."/>
            <person name="Vanetten H.D."/>
        </authorList>
    </citation>
    <scope>NUCLEOTIDE SEQUENCE [LARGE SCALE GENOMIC DNA]</scope>
    <source>
        <strain evidence="4">ATCC MYA-4622 / CBS 123669 / FGSC 9596 / NRRL 45880 / 77-13-4</strain>
    </source>
</reference>
<evidence type="ECO:0008006" key="5">
    <source>
        <dbReference type="Google" id="ProtNLM"/>
    </source>
</evidence>
<dbReference type="GO" id="GO:0005634">
    <property type="term" value="C:nucleus"/>
    <property type="evidence" value="ECO:0007669"/>
    <property type="project" value="UniProtKB-SubCell"/>
</dbReference>
<dbReference type="PANTHER" id="PTHR37534:SF46">
    <property type="entry name" value="ZN(II)2CYS6 TRANSCRIPTION FACTOR (EUROFUNG)"/>
    <property type="match status" value="1"/>
</dbReference>